<dbReference type="PANTHER" id="PTHR22550">
    <property type="entry name" value="SPORE GERMINATION PROTEIN"/>
    <property type="match status" value="1"/>
</dbReference>
<dbReference type="PROSITE" id="PS50234">
    <property type="entry name" value="VWFA"/>
    <property type="match status" value="1"/>
</dbReference>
<evidence type="ECO:0000259" key="2">
    <source>
        <dbReference type="PROSITE" id="PS50234"/>
    </source>
</evidence>
<sequence length="331" mass="37522">MFEFAWPWIFVILLLPLLIRWLLPAAKQDTTALNITFIEELEHISGQKAYSTNQSWYKIIPLAIIWCLLVFAAARPQWLGDLLPVQPTGRDLLLAVDTSGSMEQDDMPWQGKDVDRLTLIKKLFGPFIEKRVGDRVSLILFGTNAYLQSPLTFDRKTVRTWLDESVIGIAGTQTAIGDAIALGVKRLYNQEEKARILVLITDGSNNAGSMNPEQATKLAVQAKVKIYTVGIGSDKMIRYGFTRYHASADLDEGVLKNIAEQTGGLYFRARSEADLQAISRTLNKLEPVNQQLDESRYIQEYYYWPLSLAMLLSLLLVINRLFPNLKNWRPV</sequence>
<reference evidence="3 4" key="1">
    <citation type="submission" date="2021-01" db="EMBL/GenBank/DDBJ databases">
        <title>Entomomonas sp. F2A isolated from a house cricket (Acheta domesticus).</title>
        <authorList>
            <person name="Spergser J."/>
            <person name="Busse H.-J."/>
        </authorList>
    </citation>
    <scope>NUCLEOTIDE SEQUENCE [LARGE SCALE GENOMIC DNA]</scope>
    <source>
        <strain evidence="3 4">F2A</strain>
    </source>
</reference>
<feature type="domain" description="VWFA" evidence="2">
    <location>
        <begin position="91"/>
        <end position="285"/>
    </location>
</feature>
<dbReference type="InterPro" id="IPR002035">
    <property type="entry name" value="VWF_A"/>
</dbReference>
<evidence type="ECO:0000256" key="1">
    <source>
        <dbReference type="SAM" id="Phobius"/>
    </source>
</evidence>
<protein>
    <submittedName>
        <fullName evidence="3">VWA domain-containing protein</fullName>
    </submittedName>
</protein>
<accession>A0A974NDN8</accession>
<keyword evidence="4" id="KW-1185">Reference proteome</keyword>
<dbReference type="Proteomes" id="UP000595278">
    <property type="component" value="Chromosome"/>
</dbReference>
<dbReference type="KEGG" id="eaz:JHT90_10720"/>
<dbReference type="PANTHER" id="PTHR22550:SF18">
    <property type="entry name" value="VWFA DOMAIN-CONTAINING PROTEIN"/>
    <property type="match status" value="1"/>
</dbReference>
<keyword evidence="1" id="KW-0472">Membrane</keyword>
<feature type="transmembrane region" description="Helical" evidence="1">
    <location>
        <begin position="6"/>
        <end position="23"/>
    </location>
</feature>
<keyword evidence="1" id="KW-0812">Transmembrane</keyword>
<dbReference type="Gene3D" id="3.40.50.410">
    <property type="entry name" value="von Willebrand factor, type A domain"/>
    <property type="match status" value="1"/>
</dbReference>
<evidence type="ECO:0000313" key="4">
    <source>
        <dbReference type="Proteomes" id="UP000595278"/>
    </source>
</evidence>
<proteinExistence type="predicted"/>
<dbReference type="AlphaFoldDB" id="A0A974NDN8"/>
<keyword evidence="1" id="KW-1133">Transmembrane helix</keyword>
<organism evidence="3 4">
    <name type="scientific">Entomomonas asaccharolytica</name>
    <dbReference type="NCBI Taxonomy" id="2785331"/>
    <lineage>
        <taxon>Bacteria</taxon>
        <taxon>Pseudomonadati</taxon>
        <taxon>Pseudomonadota</taxon>
        <taxon>Gammaproteobacteria</taxon>
        <taxon>Pseudomonadales</taxon>
        <taxon>Pseudomonadaceae</taxon>
        <taxon>Entomomonas</taxon>
    </lineage>
</organism>
<dbReference type="RefSeq" id="WP_201090783.1">
    <property type="nucleotide sequence ID" value="NZ_CP067393.1"/>
</dbReference>
<feature type="transmembrane region" description="Helical" evidence="1">
    <location>
        <begin position="56"/>
        <end position="74"/>
    </location>
</feature>
<name>A0A974NDN8_9GAMM</name>
<evidence type="ECO:0000313" key="3">
    <source>
        <dbReference type="EMBL" id="QQP84870.1"/>
    </source>
</evidence>
<dbReference type="InterPro" id="IPR050768">
    <property type="entry name" value="UPF0353/GerABKA_families"/>
</dbReference>
<dbReference type="SUPFAM" id="SSF53300">
    <property type="entry name" value="vWA-like"/>
    <property type="match status" value="1"/>
</dbReference>
<feature type="transmembrane region" description="Helical" evidence="1">
    <location>
        <begin position="301"/>
        <end position="322"/>
    </location>
</feature>
<dbReference type="EMBL" id="CP067393">
    <property type="protein sequence ID" value="QQP84870.1"/>
    <property type="molecule type" value="Genomic_DNA"/>
</dbReference>
<dbReference type="Pfam" id="PF00092">
    <property type="entry name" value="VWA"/>
    <property type="match status" value="1"/>
</dbReference>
<dbReference type="InterPro" id="IPR036465">
    <property type="entry name" value="vWFA_dom_sf"/>
</dbReference>
<dbReference type="SMART" id="SM00327">
    <property type="entry name" value="VWA"/>
    <property type="match status" value="1"/>
</dbReference>
<gene>
    <name evidence="3" type="ORF">JHT90_10720</name>
</gene>